<dbReference type="InterPro" id="IPR036259">
    <property type="entry name" value="MFS_trans_sf"/>
</dbReference>
<feature type="transmembrane region" description="Helical" evidence="6">
    <location>
        <begin position="394"/>
        <end position="414"/>
    </location>
</feature>
<evidence type="ECO:0000313" key="9">
    <source>
        <dbReference type="Proteomes" id="UP000053411"/>
    </source>
</evidence>
<feature type="transmembrane region" description="Helical" evidence="6">
    <location>
        <begin position="60"/>
        <end position="88"/>
    </location>
</feature>
<feature type="transmembrane region" description="Helical" evidence="6">
    <location>
        <begin position="335"/>
        <end position="357"/>
    </location>
</feature>
<feature type="transmembrane region" description="Helical" evidence="6">
    <location>
        <begin position="167"/>
        <end position="187"/>
    </location>
</feature>
<dbReference type="GO" id="GO:0016020">
    <property type="term" value="C:membrane"/>
    <property type="evidence" value="ECO:0007669"/>
    <property type="project" value="UniProtKB-SubCell"/>
</dbReference>
<dbReference type="PANTHER" id="PTHR43791">
    <property type="entry name" value="PERMEASE-RELATED"/>
    <property type="match status" value="1"/>
</dbReference>
<evidence type="ECO:0000256" key="3">
    <source>
        <dbReference type="ARBA" id="ARBA00022692"/>
    </source>
</evidence>
<sequence length="525" mass="58053">MANSADKIAASIVEHDEETQLPVKTNKQVDDAHCFVQEHGAIEWTEEEERKVLWKIDLRVIILLVIANVVTACDSGTYGIAAIFGMIQDLKLYTVKSIDPVVLDLTRYSWSNSILTFGLLAGQYPLLLLAQKVPIGKYMTGIILYTGALSLLFLTLDNFAGTMVLRFFYGFQGAGLPACVLLSSMWWKTEEQPLRIGLWMTGASIGAIVGQSLDYAAANIKGEFQKSPWKNMYLVLGSITVAYSVFFGIFFPDTPMKARFLTERERNIAVRRLQKNQTGIQTRKFKPSQVWEAVTDPQLWLLCVTSFAFSFATAALGSFGAIVLEGFGFSSFKTVQLYMPISGIVIILMPVSGFLANRFQKSRIVIAMGFVMPSIIAYALLWKLPRGNQGGLLASLYITVFFYGSLIQTLGLLASNIAGYTKKTTANSMIFMISAVGGITGPFAFKGSEASEGYPTGMIILMVTMAASEVSLMALLLYYKRFNRRRDLAQDAPGAANALQSTLTKEQAAFLDLTDHENPYFRYSY</sequence>
<dbReference type="PROSITE" id="PS50850">
    <property type="entry name" value="MFS"/>
    <property type="match status" value="1"/>
</dbReference>
<accession>A0A0D2KSH2</accession>
<feature type="transmembrane region" description="Helical" evidence="6">
    <location>
        <begin position="194"/>
        <end position="213"/>
    </location>
</feature>
<dbReference type="PANTHER" id="PTHR43791:SF70">
    <property type="entry name" value="MAJOR FACILITATOR SUPERFAMILY (MFS) PROFILE DOMAIN-CONTAINING PROTEIN"/>
    <property type="match status" value="1"/>
</dbReference>
<gene>
    <name evidence="8" type="ORF">Z520_04303</name>
</gene>
<comment type="subcellular location">
    <subcellularLocation>
        <location evidence="1">Membrane</location>
        <topology evidence="1">Multi-pass membrane protein</topology>
    </subcellularLocation>
</comment>
<evidence type="ECO:0000313" key="8">
    <source>
        <dbReference type="EMBL" id="KIX99668.1"/>
    </source>
</evidence>
<dbReference type="RefSeq" id="XP_016633791.1">
    <property type="nucleotide sequence ID" value="XM_016774811.1"/>
</dbReference>
<feature type="transmembrane region" description="Helical" evidence="6">
    <location>
        <begin position="457"/>
        <end position="479"/>
    </location>
</feature>
<dbReference type="GO" id="GO:0022857">
    <property type="term" value="F:transmembrane transporter activity"/>
    <property type="evidence" value="ECO:0007669"/>
    <property type="project" value="InterPro"/>
</dbReference>
<dbReference type="GeneID" id="27710049"/>
<keyword evidence="2" id="KW-0813">Transport</keyword>
<dbReference type="Pfam" id="PF07690">
    <property type="entry name" value="MFS_1"/>
    <property type="match status" value="1"/>
</dbReference>
<feature type="transmembrane region" description="Helical" evidence="6">
    <location>
        <begin position="233"/>
        <end position="251"/>
    </location>
</feature>
<feature type="transmembrane region" description="Helical" evidence="6">
    <location>
        <begin position="299"/>
        <end position="323"/>
    </location>
</feature>
<feature type="transmembrane region" description="Helical" evidence="6">
    <location>
        <begin position="426"/>
        <end position="445"/>
    </location>
</feature>
<feature type="transmembrane region" description="Helical" evidence="6">
    <location>
        <begin position="108"/>
        <end position="130"/>
    </location>
</feature>
<organism evidence="8 9">
    <name type="scientific">Fonsecaea multimorphosa CBS 102226</name>
    <dbReference type="NCBI Taxonomy" id="1442371"/>
    <lineage>
        <taxon>Eukaryota</taxon>
        <taxon>Fungi</taxon>
        <taxon>Dikarya</taxon>
        <taxon>Ascomycota</taxon>
        <taxon>Pezizomycotina</taxon>
        <taxon>Eurotiomycetes</taxon>
        <taxon>Chaetothyriomycetidae</taxon>
        <taxon>Chaetothyriales</taxon>
        <taxon>Herpotrichiellaceae</taxon>
        <taxon>Fonsecaea</taxon>
    </lineage>
</organism>
<name>A0A0D2KSH2_9EURO</name>
<feature type="transmembrane region" description="Helical" evidence="6">
    <location>
        <begin position="142"/>
        <end position="161"/>
    </location>
</feature>
<evidence type="ECO:0000256" key="1">
    <source>
        <dbReference type="ARBA" id="ARBA00004141"/>
    </source>
</evidence>
<feature type="domain" description="Major facilitator superfamily (MFS) profile" evidence="7">
    <location>
        <begin position="60"/>
        <end position="483"/>
    </location>
</feature>
<proteinExistence type="predicted"/>
<dbReference type="VEuPathDB" id="FungiDB:Z520_04303"/>
<dbReference type="InterPro" id="IPR011701">
    <property type="entry name" value="MFS"/>
</dbReference>
<evidence type="ECO:0000256" key="2">
    <source>
        <dbReference type="ARBA" id="ARBA00022448"/>
    </source>
</evidence>
<dbReference type="Proteomes" id="UP000053411">
    <property type="component" value="Unassembled WGS sequence"/>
</dbReference>
<keyword evidence="4 6" id="KW-1133">Transmembrane helix</keyword>
<evidence type="ECO:0000256" key="4">
    <source>
        <dbReference type="ARBA" id="ARBA00022989"/>
    </source>
</evidence>
<evidence type="ECO:0000256" key="5">
    <source>
        <dbReference type="ARBA" id="ARBA00023136"/>
    </source>
</evidence>
<dbReference type="EMBL" id="KN848068">
    <property type="protein sequence ID" value="KIX99668.1"/>
    <property type="molecule type" value="Genomic_DNA"/>
</dbReference>
<dbReference type="InterPro" id="IPR020846">
    <property type="entry name" value="MFS_dom"/>
</dbReference>
<dbReference type="AlphaFoldDB" id="A0A0D2KSH2"/>
<feature type="transmembrane region" description="Helical" evidence="6">
    <location>
        <begin position="364"/>
        <end position="382"/>
    </location>
</feature>
<dbReference type="Gene3D" id="1.20.1250.20">
    <property type="entry name" value="MFS general substrate transporter like domains"/>
    <property type="match status" value="2"/>
</dbReference>
<dbReference type="OrthoDB" id="1932925at2759"/>
<keyword evidence="5 6" id="KW-0472">Membrane</keyword>
<evidence type="ECO:0000259" key="7">
    <source>
        <dbReference type="PROSITE" id="PS50850"/>
    </source>
</evidence>
<keyword evidence="3 6" id="KW-0812">Transmembrane</keyword>
<protein>
    <recommendedName>
        <fullName evidence="7">Major facilitator superfamily (MFS) profile domain-containing protein</fullName>
    </recommendedName>
</protein>
<reference evidence="8 9" key="1">
    <citation type="submission" date="2015-01" db="EMBL/GenBank/DDBJ databases">
        <title>The Genome Sequence of Fonsecaea multimorphosa CBS 102226.</title>
        <authorList>
            <consortium name="The Broad Institute Genomics Platform"/>
            <person name="Cuomo C."/>
            <person name="de Hoog S."/>
            <person name="Gorbushina A."/>
            <person name="Stielow B."/>
            <person name="Teixiera M."/>
            <person name="Abouelleil A."/>
            <person name="Chapman S.B."/>
            <person name="Priest M."/>
            <person name="Young S.K."/>
            <person name="Wortman J."/>
            <person name="Nusbaum C."/>
            <person name="Birren B."/>
        </authorList>
    </citation>
    <scope>NUCLEOTIDE SEQUENCE [LARGE SCALE GENOMIC DNA]</scope>
    <source>
        <strain evidence="8 9">CBS 102226</strain>
    </source>
</reference>
<evidence type="ECO:0000256" key="6">
    <source>
        <dbReference type="SAM" id="Phobius"/>
    </source>
</evidence>
<dbReference type="SUPFAM" id="SSF103473">
    <property type="entry name" value="MFS general substrate transporter"/>
    <property type="match status" value="1"/>
</dbReference>
<keyword evidence="9" id="KW-1185">Reference proteome</keyword>